<organism evidence="1">
    <name type="scientific">Brassica napus</name>
    <name type="common">Rape</name>
    <dbReference type="NCBI Taxonomy" id="3708"/>
    <lineage>
        <taxon>Eukaryota</taxon>
        <taxon>Viridiplantae</taxon>
        <taxon>Streptophyta</taxon>
        <taxon>Embryophyta</taxon>
        <taxon>Tracheophyta</taxon>
        <taxon>Spermatophyta</taxon>
        <taxon>Magnoliopsida</taxon>
        <taxon>eudicotyledons</taxon>
        <taxon>Gunneridae</taxon>
        <taxon>Pentapetalae</taxon>
        <taxon>rosids</taxon>
        <taxon>malvids</taxon>
        <taxon>Brassicales</taxon>
        <taxon>Brassicaceae</taxon>
        <taxon>Brassiceae</taxon>
        <taxon>Brassica</taxon>
    </lineage>
</organism>
<name>A0A816T975_BRANA</name>
<gene>
    <name evidence="1" type="ORF">DARMORV10_A05P21220.1</name>
</gene>
<sequence>MQVTKCSTNCLTHNFTNNFIVLASHQEYLRFVQRQMQMTLLPNLNTSSAAVSLIVWKKALVCLCIYKREMFGVSVYEHEGCWQVEDAMRLARGRCQTEDLT</sequence>
<protein>
    <submittedName>
        <fullName evidence="1">(rape) hypothetical protein</fullName>
    </submittedName>
</protein>
<dbReference type="AlphaFoldDB" id="A0A816T975"/>
<dbReference type="Proteomes" id="UP001295469">
    <property type="component" value="Chromosome A05"/>
</dbReference>
<accession>A0A816T975</accession>
<evidence type="ECO:0000313" key="1">
    <source>
        <dbReference type="EMBL" id="CAF2098056.1"/>
    </source>
</evidence>
<proteinExistence type="predicted"/>
<reference evidence="1" key="1">
    <citation type="submission" date="2021-01" db="EMBL/GenBank/DDBJ databases">
        <authorList>
            <consortium name="Genoscope - CEA"/>
            <person name="William W."/>
        </authorList>
    </citation>
    <scope>NUCLEOTIDE SEQUENCE</scope>
</reference>
<dbReference type="EMBL" id="HG994359">
    <property type="protein sequence ID" value="CAF2098056.1"/>
    <property type="molecule type" value="Genomic_DNA"/>
</dbReference>